<evidence type="ECO:0000256" key="2">
    <source>
        <dbReference type="ARBA" id="ARBA00007647"/>
    </source>
</evidence>
<evidence type="ECO:0008006" key="8">
    <source>
        <dbReference type="Google" id="ProtNLM"/>
    </source>
</evidence>
<dbReference type="EMBL" id="CAUYUJ010001069">
    <property type="protein sequence ID" value="CAK0794030.1"/>
    <property type="molecule type" value="Genomic_DNA"/>
</dbReference>
<dbReference type="InterPro" id="IPR008166">
    <property type="entry name" value="Glyco_transf_92"/>
</dbReference>
<evidence type="ECO:0000256" key="1">
    <source>
        <dbReference type="ARBA" id="ARBA00004370"/>
    </source>
</evidence>
<accession>A0ABN9PMC4</accession>
<sequence>MPAAVHAAWTEGQDDWACITFGVRVNASTGPDIANLTSCHRPSRLPSAQKPNNITLCYCEAPYINPLVPGANGFYSMAQNMLYHLRHGVNQVIVYLNLKNRDLAFRMLAPFVSRGVCSVVLVDTQYNYHERNQNDCLNRLKGRTKLYRDIDFDEFLFASRWYGDPRWHVGASLADELQPLIDSDSYMALPLRSYHWVKPLDTLHHLLTDTQYHLNFQEQKKVLSKPDYVAHDWIHQIHRCYKNSTHFSERCSPFPAYTHRRT</sequence>
<proteinExistence type="inferred from homology"/>
<comment type="caution">
    <text evidence="6">The sequence shown here is derived from an EMBL/GenBank/DDBJ whole genome shotgun (WGS) entry which is preliminary data.</text>
</comment>
<evidence type="ECO:0000256" key="5">
    <source>
        <dbReference type="ARBA" id="ARBA00023136"/>
    </source>
</evidence>
<gene>
    <name evidence="6" type="ORF">PCOR1329_LOCUS4127</name>
</gene>
<dbReference type="Proteomes" id="UP001189429">
    <property type="component" value="Unassembled WGS sequence"/>
</dbReference>
<keyword evidence="3" id="KW-0328">Glycosyltransferase</keyword>
<comment type="subcellular location">
    <subcellularLocation>
        <location evidence="1">Membrane</location>
    </subcellularLocation>
</comment>
<reference evidence="6" key="1">
    <citation type="submission" date="2023-10" db="EMBL/GenBank/DDBJ databases">
        <authorList>
            <person name="Chen Y."/>
            <person name="Shah S."/>
            <person name="Dougan E. K."/>
            <person name="Thang M."/>
            <person name="Chan C."/>
        </authorList>
    </citation>
    <scope>NUCLEOTIDE SEQUENCE [LARGE SCALE GENOMIC DNA]</scope>
</reference>
<name>A0ABN9PMC4_9DINO</name>
<keyword evidence="7" id="KW-1185">Reference proteome</keyword>
<evidence type="ECO:0000256" key="3">
    <source>
        <dbReference type="ARBA" id="ARBA00022676"/>
    </source>
</evidence>
<evidence type="ECO:0000313" key="7">
    <source>
        <dbReference type="Proteomes" id="UP001189429"/>
    </source>
</evidence>
<protein>
    <recommendedName>
        <fullName evidence="8">Nucleotide-diphospho-sugar transferase domain-containing protein</fullName>
    </recommendedName>
</protein>
<comment type="similarity">
    <text evidence="2">Belongs to the glycosyltransferase 92 family.</text>
</comment>
<keyword evidence="4" id="KW-0808">Transferase</keyword>
<dbReference type="Pfam" id="PF01697">
    <property type="entry name" value="Glyco_transf_92"/>
    <property type="match status" value="1"/>
</dbReference>
<organism evidence="6 7">
    <name type="scientific">Prorocentrum cordatum</name>
    <dbReference type="NCBI Taxonomy" id="2364126"/>
    <lineage>
        <taxon>Eukaryota</taxon>
        <taxon>Sar</taxon>
        <taxon>Alveolata</taxon>
        <taxon>Dinophyceae</taxon>
        <taxon>Prorocentrales</taxon>
        <taxon>Prorocentraceae</taxon>
        <taxon>Prorocentrum</taxon>
    </lineage>
</organism>
<evidence type="ECO:0000256" key="4">
    <source>
        <dbReference type="ARBA" id="ARBA00022679"/>
    </source>
</evidence>
<keyword evidence="5" id="KW-0472">Membrane</keyword>
<evidence type="ECO:0000313" key="6">
    <source>
        <dbReference type="EMBL" id="CAK0794030.1"/>
    </source>
</evidence>